<feature type="transmembrane region" description="Helical" evidence="1">
    <location>
        <begin position="214"/>
        <end position="243"/>
    </location>
</feature>
<keyword evidence="1" id="KW-1133">Transmembrane helix</keyword>
<keyword evidence="3" id="KW-1185">Reference proteome</keyword>
<dbReference type="EMBL" id="JAOPGA020001436">
    <property type="protein sequence ID" value="KAL0488386.1"/>
    <property type="molecule type" value="Genomic_DNA"/>
</dbReference>
<dbReference type="Proteomes" id="UP001431209">
    <property type="component" value="Unassembled WGS sequence"/>
</dbReference>
<accession>A0AAW2ZGT5</accession>
<evidence type="ECO:0000313" key="3">
    <source>
        <dbReference type="Proteomes" id="UP001431209"/>
    </source>
</evidence>
<feature type="transmembrane region" description="Helical" evidence="1">
    <location>
        <begin position="52"/>
        <end position="76"/>
    </location>
</feature>
<feature type="transmembrane region" description="Helical" evidence="1">
    <location>
        <begin position="12"/>
        <end position="32"/>
    </location>
</feature>
<proteinExistence type="predicted"/>
<feature type="transmembrane region" description="Helical" evidence="1">
    <location>
        <begin position="166"/>
        <end position="194"/>
    </location>
</feature>
<name>A0AAW2ZGT5_9EUKA</name>
<keyword evidence="1" id="KW-0812">Transmembrane</keyword>
<feature type="transmembrane region" description="Helical" evidence="1">
    <location>
        <begin position="88"/>
        <end position="111"/>
    </location>
</feature>
<feature type="transmembrane region" description="Helical" evidence="1">
    <location>
        <begin position="131"/>
        <end position="159"/>
    </location>
</feature>
<gene>
    <name evidence="2" type="ORF">AKO1_015575</name>
</gene>
<dbReference type="AlphaFoldDB" id="A0AAW2ZGT5"/>
<organism evidence="2 3">
    <name type="scientific">Acrasis kona</name>
    <dbReference type="NCBI Taxonomy" id="1008807"/>
    <lineage>
        <taxon>Eukaryota</taxon>
        <taxon>Discoba</taxon>
        <taxon>Heterolobosea</taxon>
        <taxon>Tetramitia</taxon>
        <taxon>Eutetramitia</taxon>
        <taxon>Acrasidae</taxon>
        <taxon>Acrasis</taxon>
    </lineage>
</organism>
<keyword evidence="1" id="KW-0472">Membrane</keyword>
<sequence>MIFILDFELAHLLVCAVSIVVLVAIALFTSIWQFRLNRSNKCFWNNSPIWTLVILTSTIQAILTSFPLISFLTLLLSDTRESSVFQTVLSTSYSVGSELVIVLLVVLILYIAYCYNVQKTMIYGTVINSTIYTIILIIFGSLVVLSEFVSVISTLLVAIKGLTTGAVYVYTTASVLAFILCIIFISALIVHIRLRKERHMMCGEVSVESVLKKFTLVILLISLFGILLCLAKIAIHIVISVYFKMLIPYQNYIEINSDDRWINQHSNCCFAAYGYNCI</sequence>
<evidence type="ECO:0000256" key="1">
    <source>
        <dbReference type="SAM" id="Phobius"/>
    </source>
</evidence>
<evidence type="ECO:0000313" key="2">
    <source>
        <dbReference type="EMBL" id="KAL0488386.1"/>
    </source>
</evidence>
<reference evidence="2 3" key="1">
    <citation type="submission" date="2024-03" db="EMBL/GenBank/DDBJ databases">
        <title>The Acrasis kona genome and developmental transcriptomes reveal deep origins of eukaryotic multicellular pathways.</title>
        <authorList>
            <person name="Sheikh S."/>
            <person name="Fu C.-J."/>
            <person name="Brown M.W."/>
            <person name="Baldauf S.L."/>
        </authorList>
    </citation>
    <scope>NUCLEOTIDE SEQUENCE [LARGE SCALE GENOMIC DNA]</scope>
    <source>
        <strain evidence="2 3">ATCC MYA-3509</strain>
    </source>
</reference>
<comment type="caution">
    <text evidence="2">The sequence shown here is derived from an EMBL/GenBank/DDBJ whole genome shotgun (WGS) entry which is preliminary data.</text>
</comment>
<protein>
    <submittedName>
        <fullName evidence="2">Uncharacterized protein</fullName>
    </submittedName>
</protein>